<evidence type="ECO:0000259" key="1">
    <source>
        <dbReference type="Pfam" id="PF01370"/>
    </source>
</evidence>
<dbReference type="Proteomes" id="UP001602245">
    <property type="component" value="Unassembled WGS sequence"/>
</dbReference>
<evidence type="ECO:0000313" key="3">
    <source>
        <dbReference type="Proteomes" id="UP001602245"/>
    </source>
</evidence>
<keyword evidence="3" id="KW-1185">Reference proteome</keyword>
<dbReference type="InterPro" id="IPR036291">
    <property type="entry name" value="NAD(P)-bd_dom_sf"/>
</dbReference>
<gene>
    <name evidence="2" type="ORF">ACFY35_06580</name>
</gene>
<proteinExistence type="predicted"/>
<name>A0ABW6WAU3_9ACTN</name>
<dbReference type="Gene3D" id="3.40.50.720">
    <property type="entry name" value="NAD(P)-binding Rossmann-like Domain"/>
    <property type="match status" value="1"/>
</dbReference>
<accession>A0ABW6WAU3</accession>
<comment type="caution">
    <text evidence="2">The sequence shown here is derived from an EMBL/GenBank/DDBJ whole genome shotgun (WGS) entry which is preliminary data.</text>
</comment>
<dbReference type="EMBL" id="JBIAZU010000001">
    <property type="protein sequence ID" value="MFF5289082.1"/>
    <property type="molecule type" value="Genomic_DNA"/>
</dbReference>
<dbReference type="InterPro" id="IPR050177">
    <property type="entry name" value="Lipid_A_modif_metabolic_enz"/>
</dbReference>
<dbReference type="InterPro" id="IPR001509">
    <property type="entry name" value="Epimerase_deHydtase"/>
</dbReference>
<evidence type="ECO:0000313" key="2">
    <source>
        <dbReference type="EMBL" id="MFF5289082.1"/>
    </source>
</evidence>
<reference evidence="2 3" key="1">
    <citation type="submission" date="2024-10" db="EMBL/GenBank/DDBJ databases">
        <title>The Natural Products Discovery Center: Release of the First 8490 Sequenced Strains for Exploring Actinobacteria Biosynthetic Diversity.</title>
        <authorList>
            <person name="Kalkreuter E."/>
            <person name="Kautsar S.A."/>
            <person name="Yang D."/>
            <person name="Bader C.D."/>
            <person name="Teijaro C.N."/>
            <person name="Fluegel L."/>
            <person name="Davis C.M."/>
            <person name="Simpson J.R."/>
            <person name="Lauterbach L."/>
            <person name="Steele A.D."/>
            <person name="Gui C."/>
            <person name="Meng S."/>
            <person name="Li G."/>
            <person name="Viehrig K."/>
            <person name="Ye F."/>
            <person name="Su P."/>
            <person name="Kiefer A.F."/>
            <person name="Nichols A."/>
            <person name="Cepeda A.J."/>
            <person name="Yan W."/>
            <person name="Fan B."/>
            <person name="Jiang Y."/>
            <person name="Adhikari A."/>
            <person name="Zheng C.-J."/>
            <person name="Schuster L."/>
            <person name="Cowan T.M."/>
            <person name="Smanski M.J."/>
            <person name="Chevrette M.G."/>
            <person name="De Carvalho L.P.S."/>
            <person name="Shen B."/>
        </authorList>
    </citation>
    <scope>NUCLEOTIDE SEQUENCE [LARGE SCALE GENOMIC DNA]</scope>
    <source>
        <strain evidence="2 3">NPDC000087</strain>
    </source>
</reference>
<organism evidence="2 3">
    <name type="scientific">Paractinoplanes globisporus</name>
    <dbReference type="NCBI Taxonomy" id="113565"/>
    <lineage>
        <taxon>Bacteria</taxon>
        <taxon>Bacillati</taxon>
        <taxon>Actinomycetota</taxon>
        <taxon>Actinomycetes</taxon>
        <taxon>Micromonosporales</taxon>
        <taxon>Micromonosporaceae</taxon>
        <taxon>Paractinoplanes</taxon>
    </lineage>
</organism>
<dbReference type="Pfam" id="PF01370">
    <property type="entry name" value="Epimerase"/>
    <property type="match status" value="1"/>
</dbReference>
<protein>
    <submittedName>
        <fullName evidence="2">NAD-dependent epimerase/dehydratase family protein</fullName>
    </submittedName>
</protein>
<dbReference type="PANTHER" id="PTHR43245">
    <property type="entry name" value="BIFUNCTIONAL POLYMYXIN RESISTANCE PROTEIN ARNA"/>
    <property type="match status" value="1"/>
</dbReference>
<dbReference type="SUPFAM" id="SSF51735">
    <property type="entry name" value="NAD(P)-binding Rossmann-fold domains"/>
    <property type="match status" value="1"/>
</dbReference>
<dbReference type="RefSeq" id="WP_020509427.1">
    <property type="nucleotide sequence ID" value="NZ_JBIAZU010000001.1"/>
</dbReference>
<sequence>MLHFDSAPLRVLYLGGTGTISTSCVGLSVASGQHTTVLNRGKRETPSGTEALVADVADEASLTSALGDRTFDAVVNFVSYDADDARRKAAFFASRTRQYVHISSASIYSKPVWQTPITESTPVGPNPPLPYATAKWEAEQALRDLPVTIVRPSHTYDDRNPPLPGGWATVERIARGEEIPVHGDGTSLWTLTHAEDFAQGLVGLLGNPRAVGETFNITGSDIYTWDQIYTIVAEALGVEARLVHVASEMFPLIAPEWFWSGDAVGDIGHSAVFDTTKIRTFVPGFAPKLTFHRAAARMMAHRPAKIADNDETDAVLDRIVAAYHAARDVFTKAAA</sequence>
<feature type="domain" description="NAD-dependent epimerase/dehydratase" evidence="1">
    <location>
        <begin position="14"/>
        <end position="217"/>
    </location>
</feature>